<dbReference type="PROSITE" id="PS52016">
    <property type="entry name" value="TONB_DEPENDENT_REC_3"/>
    <property type="match status" value="1"/>
</dbReference>
<dbReference type="InterPro" id="IPR010949">
    <property type="entry name" value="TonB_Hb/transfer/lactofer_rcpt"/>
</dbReference>
<dbReference type="AlphaFoldDB" id="A0A7X5ZH13"/>
<gene>
    <name evidence="16" type="ORF">HBF25_02870</name>
</gene>
<dbReference type="InterPro" id="IPR012910">
    <property type="entry name" value="Plug_dom"/>
</dbReference>
<dbReference type="Gene3D" id="2.40.170.20">
    <property type="entry name" value="TonB-dependent receptor, beta-barrel domain"/>
    <property type="match status" value="1"/>
</dbReference>
<dbReference type="InterPro" id="IPR011276">
    <property type="entry name" value="TonB_haem/Hb_rcpt"/>
</dbReference>
<dbReference type="GO" id="GO:0044718">
    <property type="term" value="P:siderophore transmembrane transport"/>
    <property type="evidence" value="ECO:0007669"/>
    <property type="project" value="TreeGrafter"/>
</dbReference>
<proteinExistence type="inferred from homology"/>
<dbReference type="RefSeq" id="WP_166946336.1">
    <property type="nucleotide sequence ID" value="NZ_JAARLZ010000001.1"/>
</dbReference>
<feature type="domain" description="TonB-dependent receptor plug" evidence="15">
    <location>
        <begin position="50"/>
        <end position="160"/>
    </location>
</feature>
<keyword evidence="17" id="KW-1185">Reference proteome</keyword>
<keyword evidence="7 12" id="KW-0798">TonB box</keyword>
<evidence type="ECO:0000259" key="14">
    <source>
        <dbReference type="Pfam" id="PF00593"/>
    </source>
</evidence>
<dbReference type="Pfam" id="PF00593">
    <property type="entry name" value="TonB_dep_Rec_b-barrel"/>
    <property type="match status" value="1"/>
</dbReference>
<evidence type="ECO:0000256" key="9">
    <source>
        <dbReference type="ARBA" id="ARBA00023170"/>
    </source>
</evidence>
<evidence type="ECO:0000256" key="10">
    <source>
        <dbReference type="ARBA" id="ARBA00023237"/>
    </source>
</evidence>
<dbReference type="Gene3D" id="2.170.130.10">
    <property type="entry name" value="TonB-dependent receptor, plug domain"/>
    <property type="match status" value="1"/>
</dbReference>
<evidence type="ECO:0000256" key="6">
    <source>
        <dbReference type="ARBA" id="ARBA00022729"/>
    </source>
</evidence>
<accession>A0A7X5ZH13</accession>
<comment type="similarity">
    <text evidence="2">Belongs to the TonB-dependent receptor family. Hemoglobin/haptoglobin binding protein subfamily.</text>
</comment>
<dbReference type="InterPro" id="IPR036942">
    <property type="entry name" value="Beta-barrel_TonB_sf"/>
</dbReference>
<protein>
    <submittedName>
        <fullName evidence="16">TonB-dependent hemoglobin/transferrin/lactoferrin family receptor</fullName>
    </submittedName>
</protein>
<reference evidence="16 17" key="1">
    <citation type="submission" date="2020-03" db="EMBL/GenBank/DDBJ databases">
        <authorList>
            <person name="Lai Q."/>
        </authorList>
    </citation>
    <scope>NUCLEOTIDE SEQUENCE [LARGE SCALE GENOMIC DNA]</scope>
    <source>
        <strain evidence="16 17">CCUG 25036</strain>
    </source>
</reference>
<keyword evidence="10 11" id="KW-0998">Cell outer membrane</keyword>
<evidence type="ECO:0000256" key="3">
    <source>
        <dbReference type="ARBA" id="ARBA00022448"/>
    </source>
</evidence>
<feature type="domain" description="TonB-dependent receptor-like beta-barrel" evidence="14">
    <location>
        <begin position="270"/>
        <end position="716"/>
    </location>
</feature>
<evidence type="ECO:0000256" key="13">
    <source>
        <dbReference type="SAM" id="SignalP"/>
    </source>
</evidence>
<keyword evidence="4 11" id="KW-1134">Transmembrane beta strand</keyword>
<evidence type="ECO:0000256" key="11">
    <source>
        <dbReference type="PROSITE-ProRule" id="PRU01360"/>
    </source>
</evidence>
<keyword evidence="8 11" id="KW-0472">Membrane</keyword>
<evidence type="ECO:0000313" key="16">
    <source>
        <dbReference type="EMBL" id="NII05328.1"/>
    </source>
</evidence>
<evidence type="ECO:0000256" key="12">
    <source>
        <dbReference type="RuleBase" id="RU003357"/>
    </source>
</evidence>
<dbReference type="GO" id="GO:0009279">
    <property type="term" value="C:cell outer membrane"/>
    <property type="evidence" value="ECO:0007669"/>
    <property type="project" value="UniProtKB-SubCell"/>
</dbReference>
<dbReference type="SUPFAM" id="SSF56935">
    <property type="entry name" value="Porins"/>
    <property type="match status" value="1"/>
</dbReference>
<keyword evidence="6 13" id="KW-0732">Signal</keyword>
<dbReference type="GO" id="GO:0015344">
    <property type="term" value="F:siderophore uptake transmembrane transporter activity"/>
    <property type="evidence" value="ECO:0007669"/>
    <property type="project" value="TreeGrafter"/>
</dbReference>
<evidence type="ECO:0000256" key="5">
    <source>
        <dbReference type="ARBA" id="ARBA00022692"/>
    </source>
</evidence>
<dbReference type="Pfam" id="PF07715">
    <property type="entry name" value="Plug"/>
    <property type="match status" value="1"/>
</dbReference>
<organism evidence="16 17">
    <name type="scientific">Luteibacter anthropi</name>
    <dbReference type="NCBI Taxonomy" id="564369"/>
    <lineage>
        <taxon>Bacteria</taxon>
        <taxon>Pseudomonadati</taxon>
        <taxon>Pseudomonadota</taxon>
        <taxon>Gammaproteobacteria</taxon>
        <taxon>Lysobacterales</taxon>
        <taxon>Rhodanobacteraceae</taxon>
        <taxon>Luteibacter</taxon>
    </lineage>
</organism>
<dbReference type="InterPro" id="IPR039426">
    <property type="entry name" value="TonB-dep_rcpt-like"/>
</dbReference>
<keyword evidence="5 11" id="KW-0812">Transmembrane</keyword>
<dbReference type="InterPro" id="IPR037066">
    <property type="entry name" value="Plug_dom_sf"/>
</dbReference>
<dbReference type="CDD" id="cd01347">
    <property type="entry name" value="ligand_gated_channel"/>
    <property type="match status" value="1"/>
</dbReference>
<comment type="subcellular location">
    <subcellularLocation>
        <location evidence="1 11">Cell outer membrane</location>
        <topology evidence="1 11">Multi-pass membrane protein</topology>
    </subcellularLocation>
</comment>
<evidence type="ECO:0000313" key="17">
    <source>
        <dbReference type="Proteomes" id="UP000490980"/>
    </source>
</evidence>
<evidence type="ECO:0000256" key="1">
    <source>
        <dbReference type="ARBA" id="ARBA00004571"/>
    </source>
</evidence>
<dbReference type="NCBIfam" id="TIGR01786">
    <property type="entry name" value="TonB-hemlactrns"/>
    <property type="match status" value="1"/>
</dbReference>
<sequence>MLQKNALAALIGAALTCAGAAHAAEAAAPAPSTDDLPRVTVTAIGSAFKFDVPATVTVIDRQKMDRHLVADIRDLVKYEPGVSAVGTAGRWGLDSFNIRGLDGNRVAILTDGVPASTSFGFSTTGMRAGRSFVDPDTLKSAEIIRGPASALDPSDALGGTVRYVTKDPADYLKNGKDTYASIKERYNSADRSLGTSVTLAGGTPTNGVVFVADHREGSALNNKGDISTSNYLRTRPDPLSFSTTSVLGKYVHIAPSGREDRVTVDMYRNSTTTNVLSALGQPGQTLLGSDKADDRATRFRLSVGQRYTNIDLGIADRLEWDAYWQKSETESTTQTLANVVSRKATYDRTFLSDLNERLFGGRLALYKSITGGSVEQRIAYGVEASRTTPTGSLGGQGRDIATGIVSSNTPYMPENYPLRFFPRNDTDRYSVFGQDEIAMLDGRLRITPGVRWDHYAFKPDHNDPYYNSSFVASGLNEVKKDRFSPKLGITYAVTDAIEVYGQYAQGFRPPLYSELAVAWGTPRLYGIIPNPNLKPETSKGVEIGIRGNGELGYFSASAYYNRYRDFIFGGYTLNDKSQWPQWAVQQNLLILMQAVNFPKATIKGVEASGGLMLGAFSDTLQGWRIEGNLAASRGDKQVTGQPGWTPLNSVDPLSAVLGISYDAKTWGAELIGKGVRRKTRLDSPTLFRAPGYATLDFYAHWKPVEPVELSLGLTNLTDRKYWDWGNLHGGVLANVGSLNGGGVDDAQVASAQIERLTMPGRAISASVRYTF</sequence>
<evidence type="ECO:0000259" key="15">
    <source>
        <dbReference type="Pfam" id="PF07715"/>
    </source>
</evidence>
<evidence type="ECO:0000256" key="2">
    <source>
        <dbReference type="ARBA" id="ARBA00008143"/>
    </source>
</evidence>
<dbReference type="PANTHER" id="PTHR30069">
    <property type="entry name" value="TONB-DEPENDENT OUTER MEMBRANE RECEPTOR"/>
    <property type="match status" value="1"/>
</dbReference>
<feature type="signal peptide" evidence="13">
    <location>
        <begin position="1"/>
        <end position="23"/>
    </location>
</feature>
<evidence type="ECO:0000256" key="7">
    <source>
        <dbReference type="ARBA" id="ARBA00023077"/>
    </source>
</evidence>
<dbReference type="InterPro" id="IPR000531">
    <property type="entry name" value="Beta-barrel_TonB"/>
</dbReference>
<comment type="caution">
    <text evidence="16">The sequence shown here is derived from an EMBL/GenBank/DDBJ whole genome shotgun (WGS) entry which is preliminary data.</text>
</comment>
<feature type="chain" id="PRO_5031245709" evidence="13">
    <location>
        <begin position="24"/>
        <end position="771"/>
    </location>
</feature>
<keyword evidence="3 11" id="KW-0813">Transport</keyword>
<dbReference type="NCBIfam" id="TIGR01785">
    <property type="entry name" value="TonB-hemin"/>
    <property type="match status" value="1"/>
</dbReference>
<dbReference type="GO" id="GO:0015232">
    <property type="term" value="F:heme transmembrane transporter activity"/>
    <property type="evidence" value="ECO:0007669"/>
    <property type="project" value="InterPro"/>
</dbReference>
<name>A0A7X5ZH13_9GAMM</name>
<evidence type="ECO:0000256" key="4">
    <source>
        <dbReference type="ARBA" id="ARBA00022452"/>
    </source>
</evidence>
<evidence type="ECO:0000256" key="8">
    <source>
        <dbReference type="ARBA" id="ARBA00023136"/>
    </source>
</evidence>
<keyword evidence="9 16" id="KW-0675">Receptor</keyword>
<dbReference type="Proteomes" id="UP000490980">
    <property type="component" value="Unassembled WGS sequence"/>
</dbReference>
<dbReference type="EMBL" id="JAARLZ010000001">
    <property type="protein sequence ID" value="NII05328.1"/>
    <property type="molecule type" value="Genomic_DNA"/>
</dbReference>
<dbReference type="PANTHER" id="PTHR30069:SF29">
    <property type="entry name" value="HEMOGLOBIN AND HEMOGLOBIN-HAPTOGLOBIN-BINDING PROTEIN 1-RELATED"/>
    <property type="match status" value="1"/>
</dbReference>